<protein>
    <submittedName>
        <fullName evidence="1">Uncharacterized protein</fullName>
    </submittedName>
</protein>
<dbReference type="EMBL" id="QOVM01000002">
    <property type="protein sequence ID" value="RXG23697.1"/>
    <property type="molecule type" value="Genomic_DNA"/>
</dbReference>
<dbReference type="AlphaFoldDB" id="A0A4Q0PAE8"/>
<reference evidence="1 2" key="1">
    <citation type="submission" date="2018-07" db="EMBL/GenBank/DDBJ databases">
        <title>Leeuwenhoekiella genomics.</title>
        <authorList>
            <person name="Tahon G."/>
            <person name="Willems A."/>
        </authorList>
    </citation>
    <scope>NUCLEOTIDE SEQUENCE [LARGE SCALE GENOMIC DNA]</scope>
    <source>
        <strain evidence="1 2">LMG 22550</strain>
    </source>
</reference>
<organism evidence="1 2">
    <name type="scientific">Leeuwenhoekiella aequorea</name>
    <dbReference type="NCBI Taxonomy" id="283736"/>
    <lineage>
        <taxon>Bacteria</taxon>
        <taxon>Pseudomonadati</taxon>
        <taxon>Bacteroidota</taxon>
        <taxon>Flavobacteriia</taxon>
        <taxon>Flavobacteriales</taxon>
        <taxon>Flavobacteriaceae</taxon>
        <taxon>Leeuwenhoekiella</taxon>
    </lineage>
</organism>
<evidence type="ECO:0000313" key="2">
    <source>
        <dbReference type="Proteomes" id="UP000289238"/>
    </source>
</evidence>
<name>A0A4Q0PAE8_9FLAO</name>
<dbReference type="RefSeq" id="WP_128757204.1">
    <property type="nucleotide sequence ID" value="NZ_QOVM01000002.1"/>
</dbReference>
<dbReference type="OrthoDB" id="1432036at2"/>
<proteinExistence type="predicted"/>
<gene>
    <name evidence="1" type="ORF">DSM00_1313</name>
</gene>
<sequence length="180" mass="20901">MIQTSCGSVKNSKNTNLNIRSLITLEVNFHKVDNIKFIDTFSNDKAFETYLKDNLFEKEPKLSYPNPFYSKSQAIALFKGSNGTYLINQLNQSDGSLKKYFPEQKINLLFKYDNGENNQNRDFEYKSSKQIKITKPVISMDGKLALIWYSTYFVGDGHTGIHMFQKNDGKWVLSNFRELY</sequence>
<keyword evidence="2" id="KW-1185">Reference proteome</keyword>
<comment type="caution">
    <text evidence="1">The sequence shown here is derived from an EMBL/GenBank/DDBJ whole genome shotgun (WGS) entry which is preliminary data.</text>
</comment>
<dbReference type="Proteomes" id="UP000289238">
    <property type="component" value="Unassembled WGS sequence"/>
</dbReference>
<evidence type="ECO:0000313" key="1">
    <source>
        <dbReference type="EMBL" id="RXG23697.1"/>
    </source>
</evidence>
<accession>A0A4Q0PAE8</accession>